<evidence type="ECO:0000259" key="14">
    <source>
        <dbReference type="PROSITE" id="PS50198"/>
    </source>
</evidence>
<dbReference type="PROSITE" id="PS01096">
    <property type="entry name" value="PPIC_PPIASE_1"/>
    <property type="match status" value="1"/>
</dbReference>
<dbReference type="InterPro" id="IPR046357">
    <property type="entry name" value="PPIase_dom_sf"/>
</dbReference>
<name>A0ABS8D4F6_9NEIS</name>
<keyword evidence="2" id="KW-1003">Cell membrane</keyword>
<evidence type="ECO:0000256" key="10">
    <source>
        <dbReference type="ARBA" id="ARBA00040743"/>
    </source>
</evidence>
<dbReference type="Proteomes" id="UP001165395">
    <property type="component" value="Unassembled WGS sequence"/>
</dbReference>
<dbReference type="SUPFAM" id="SSF54534">
    <property type="entry name" value="FKBP-like"/>
    <property type="match status" value="1"/>
</dbReference>
<dbReference type="PANTHER" id="PTHR47529:SF1">
    <property type="entry name" value="PERIPLASMIC CHAPERONE PPID"/>
    <property type="match status" value="1"/>
</dbReference>
<dbReference type="Pfam" id="PF13624">
    <property type="entry name" value="SurA_N_3"/>
    <property type="match status" value="1"/>
</dbReference>
<keyword evidence="5" id="KW-1133">Transmembrane helix</keyword>
<feature type="domain" description="PpiC" evidence="14">
    <location>
        <begin position="243"/>
        <end position="346"/>
    </location>
</feature>
<evidence type="ECO:0000256" key="4">
    <source>
        <dbReference type="ARBA" id="ARBA00022692"/>
    </source>
</evidence>
<evidence type="ECO:0000256" key="7">
    <source>
        <dbReference type="ARBA" id="ARBA00023186"/>
    </source>
</evidence>
<evidence type="ECO:0000256" key="8">
    <source>
        <dbReference type="ARBA" id="ARBA00023235"/>
    </source>
</evidence>
<protein>
    <recommendedName>
        <fullName evidence="10">Periplasmic chaperone PpiD</fullName>
    </recommendedName>
    <alternativeName>
        <fullName evidence="11">Periplasmic folding chaperone</fullName>
    </alternativeName>
</protein>
<dbReference type="InterPro" id="IPR023058">
    <property type="entry name" value="PPIase_PpiC_CS"/>
</dbReference>
<dbReference type="Gene3D" id="1.10.4030.10">
    <property type="entry name" value="Porin chaperone SurA, peptide-binding domain"/>
    <property type="match status" value="1"/>
</dbReference>
<dbReference type="Gene3D" id="3.10.50.40">
    <property type="match status" value="1"/>
</dbReference>
<evidence type="ECO:0000256" key="13">
    <source>
        <dbReference type="SAM" id="Coils"/>
    </source>
</evidence>
<keyword evidence="4" id="KW-0812">Transmembrane</keyword>
<evidence type="ECO:0000256" key="12">
    <source>
        <dbReference type="PROSITE-ProRule" id="PRU00278"/>
    </source>
</evidence>
<dbReference type="EMBL" id="JAJBZT010000003">
    <property type="protein sequence ID" value="MCB6183099.1"/>
    <property type="molecule type" value="Genomic_DNA"/>
</dbReference>
<comment type="caution">
    <text evidence="15">The sequence shown here is derived from an EMBL/GenBank/DDBJ whole genome shotgun (WGS) entry which is preliminary data.</text>
</comment>
<evidence type="ECO:0000256" key="2">
    <source>
        <dbReference type="ARBA" id="ARBA00022475"/>
    </source>
</evidence>
<dbReference type="InterPro" id="IPR052029">
    <property type="entry name" value="PpiD_chaperone"/>
</dbReference>
<comment type="subcellular location">
    <subcellularLocation>
        <location evidence="1">Cell inner membrane</location>
        <topology evidence="1">Single-pass type II membrane protein</topology>
        <orientation evidence="1">Periplasmic side</orientation>
    </subcellularLocation>
</comment>
<accession>A0ABS8D4F6</accession>
<evidence type="ECO:0000256" key="5">
    <source>
        <dbReference type="ARBA" id="ARBA00022989"/>
    </source>
</evidence>
<evidence type="ECO:0000256" key="6">
    <source>
        <dbReference type="ARBA" id="ARBA00023136"/>
    </source>
</evidence>
<keyword evidence="12" id="KW-0697">Rotamase</keyword>
<keyword evidence="13" id="KW-0175">Coiled coil</keyword>
<dbReference type="SUPFAM" id="SSF109998">
    <property type="entry name" value="Triger factor/SurA peptide-binding domain-like"/>
    <property type="match status" value="1"/>
</dbReference>
<evidence type="ECO:0000256" key="11">
    <source>
        <dbReference type="ARBA" id="ARBA00042775"/>
    </source>
</evidence>
<keyword evidence="6" id="KW-0472">Membrane</keyword>
<keyword evidence="8 12" id="KW-0413">Isomerase</keyword>
<evidence type="ECO:0000256" key="9">
    <source>
        <dbReference type="ARBA" id="ARBA00038408"/>
    </source>
</evidence>
<evidence type="ECO:0000256" key="3">
    <source>
        <dbReference type="ARBA" id="ARBA00022519"/>
    </source>
</evidence>
<keyword evidence="7" id="KW-0143">Chaperone</keyword>
<dbReference type="Pfam" id="PF13616">
    <property type="entry name" value="Rotamase_3"/>
    <property type="match status" value="1"/>
</dbReference>
<gene>
    <name evidence="15" type="ORF">LIN78_05990</name>
</gene>
<sequence length="610" mass="65929">MFDFVQKNQVLIKVLLGGIALTFVGFGVSSYNSVSDTTVATVDGAKIDLQELEKSLNSQNASAEEKNTALQRLIIQKMLDKQAGSLYLTATDSALRNNIAQMQVFQRNGKFDEKTYQELLANNNLTAEAFEDSTRKQLAVSNLLGPIATSTIISKTQLDSIVNLMSEQRDVSVVPFQPSAYLAKASVSDAEIKAYYDKQKSQFNVPERVKVDYVLFSPETLAAGIQVKPEEVNAIYEKTKSKYEERQVRHILVAVPQGAKPADVAAAKAKAEKLLAEVKAKPDSFADVAKRASDDTGSAQQGGDLGLITSDKMVKPFSDAAYALNKGQISGVVKSEFGFHIIQVTDIKVGDPVAAKAAIESDLKLKEASAKLNRDSETFKNLVNEEAKSLQPAATKFAIAIAHSDWLDKSKAVDEVLNKAEVRDAVFQADVISKGYNTEVVELGQGRLLAARVTAHEKARLKPLQEASAQIKEILLKQKALALAKQDANAQLASLKAAKPAQLTWSAVQSINRMDGKGLDDKALKAVFGTPLVAGKSSFVVTDLPDGGVALLKVDKSTSPLALTAEQKAALKQKMTEMLAEGEVVSYQKWLQAEMPVKVYPKLLGAAAQQ</sequence>
<dbReference type="PROSITE" id="PS50198">
    <property type="entry name" value="PPIC_PPIASE_2"/>
    <property type="match status" value="1"/>
</dbReference>
<evidence type="ECO:0000313" key="15">
    <source>
        <dbReference type="EMBL" id="MCB6183099.1"/>
    </source>
</evidence>
<keyword evidence="3" id="KW-0997">Cell inner membrane</keyword>
<feature type="coiled-coil region" evidence="13">
    <location>
        <begin position="42"/>
        <end position="73"/>
    </location>
</feature>
<dbReference type="RefSeq" id="WP_227179542.1">
    <property type="nucleotide sequence ID" value="NZ_JAJBZT010000003.1"/>
</dbReference>
<proteinExistence type="inferred from homology"/>
<organism evidence="15 16">
    <name type="scientific">Leeia speluncae</name>
    <dbReference type="NCBI Taxonomy" id="2884804"/>
    <lineage>
        <taxon>Bacteria</taxon>
        <taxon>Pseudomonadati</taxon>
        <taxon>Pseudomonadota</taxon>
        <taxon>Betaproteobacteria</taxon>
        <taxon>Neisseriales</taxon>
        <taxon>Leeiaceae</taxon>
        <taxon>Leeia</taxon>
    </lineage>
</organism>
<reference evidence="15" key="1">
    <citation type="submission" date="2021-10" db="EMBL/GenBank/DDBJ databases">
        <title>The complete genome sequence of Leeia sp. TBRC 13508.</title>
        <authorList>
            <person name="Charoenyingcharoen P."/>
            <person name="Yukphan P."/>
        </authorList>
    </citation>
    <scope>NUCLEOTIDE SEQUENCE</scope>
    <source>
        <strain evidence="15">TBRC 13508</strain>
    </source>
</reference>
<comment type="similarity">
    <text evidence="9">Belongs to the PpiD chaperone family.</text>
</comment>
<keyword evidence="16" id="KW-1185">Reference proteome</keyword>
<dbReference type="PANTHER" id="PTHR47529">
    <property type="entry name" value="PEPTIDYL-PROLYL CIS-TRANS ISOMERASE D"/>
    <property type="match status" value="1"/>
</dbReference>
<dbReference type="InterPro" id="IPR027304">
    <property type="entry name" value="Trigger_fact/SurA_dom_sf"/>
</dbReference>
<dbReference type="InterPro" id="IPR000297">
    <property type="entry name" value="PPIase_PpiC"/>
</dbReference>
<evidence type="ECO:0000313" key="16">
    <source>
        <dbReference type="Proteomes" id="UP001165395"/>
    </source>
</evidence>
<evidence type="ECO:0000256" key="1">
    <source>
        <dbReference type="ARBA" id="ARBA00004382"/>
    </source>
</evidence>